<dbReference type="PANTHER" id="PTHR13814:SF12">
    <property type="entry name" value="KININOGEN-1"/>
    <property type="match status" value="1"/>
</dbReference>
<feature type="domain" description="Cystatin" evidence="6">
    <location>
        <begin position="140"/>
        <end position="243"/>
    </location>
</feature>
<keyword evidence="1 5" id="KW-0732">Signal</keyword>
<feature type="compositionally biased region" description="Polar residues" evidence="4">
    <location>
        <begin position="283"/>
        <end position="318"/>
    </location>
</feature>
<sequence>MQGYSIWVVLTLSWLFCSKCHADQETSLQCDSLDVQDAVALIISAHNKELTEGNQLALYQIIKAAKTQNESVEFLSVIFTARESNCAAGEDKTWQECDYIEDHSKLLRHCQGTLLLKDTNEILKHHCSAEPSIIAEPRPPCLGCPEKIDVESDDIQEPLTYSVAKANSLNEHTHHFLLNSVIAGFRYGLQFDLQKSNCTKENFKDITEECHPDPIEPSFINCNSIVDVAPWRHELPDTSVKCEPGPLLKNFGIRRRPPGWSPLRNINDFAVKQESSEESQESKALNVTPSESQNPSTEPKPSQSPAVLTHGNATSFNCPSKPWKDFNVKADAIPRNPPPPPPQPDNNEPNPGGFLDSDLLDVLGK</sequence>
<feature type="region of interest" description="Disordered" evidence="4">
    <location>
        <begin position="272"/>
        <end position="365"/>
    </location>
</feature>
<dbReference type="FunFam" id="3.10.450.10:FF:000002">
    <property type="entry name" value="Kininogen 1"/>
    <property type="match status" value="1"/>
</dbReference>
<accession>A0A556TSC9</accession>
<dbReference type="SUPFAM" id="SSF54403">
    <property type="entry name" value="Cystatin/monellin"/>
    <property type="match status" value="2"/>
</dbReference>
<evidence type="ECO:0000256" key="2">
    <source>
        <dbReference type="ARBA" id="ARBA00023157"/>
    </source>
</evidence>
<dbReference type="InterPro" id="IPR046350">
    <property type="entry name" value="Cystatin_sf"/>
</dbReference>
<name>A0A556TSC9_BAGYA</name>
<evidence type="ECO:0000313" key="7">
    <source>
        <dbReference type="EMBL" id="TSK53785.1"/>
    </source>
</evidence>
<dbReference type="Proteomes" id="UP000319801">
    <property type="component" value="Unassembled WGS sequence"/>
</dbReference>
<dbReference type="EMBL" id="VCAZ01000015">
    <property type="protein sequence ID" value="TSK53785.1"/>
    <property type="molecule type" value="Genomic_DNA"/>
</dbReference>
<evidence type="ECO:0000256" key="5">
    <source>
        <dbReference type="SAM" id="SignalP"/>
    </source>
</evidence>
<dbReference type="PANTHER" id="PTHR13814">
    <property type="entry name" value="FETUIN"/>
    <property type="match status" value="1"/>
</dbReference>
<feature type="domain" description="Cystatin" evidence="6">
    <location>
        <begin position="18"/>
        <end position="126"/>
    </location>
</feature>
<keyword evidence="8" id="KW-1185">Reference proteome</keyword>
<dbReference type="InterPro" id="IPR000010">
    <property type="entry name" value="Cystatin_dom"/>
</dbReference>
<dbReference type="OrthoDB" id="9937817at2759"/>
<evidence type="ECO:0000256" key="1">
    <source>
        <dbReference type="ARBA" id="ARBA00022729"/>
    </source>
</evidence>
<evidence type="ECO:0000256" key="4">
    <source>
        <dbReference type="SAM" id="MobiDB-lite"/>
    </source>
</evidence>
<dbReference type="GO" id="GO:0004869">
    <property type="term" value="F:cysteine-type endopeptidase inhibitor activity"/>
    <property type="evidence" value="ECO:0007669"/>
    <property type="project" value="InterPro"/>
</dbReference>
<proteinExistence type="predicted"/>
<feature type="chain" id="PRO_5021782827" evidence="5">
    <location>
        <begin position="23"/>
        <end position="365"/>
    </location>
</feature>
<keyword evidence="3" id="KW-0325">Glycoprotein</keyword>
<dbReference type="CDD" id="cd00042">
    <property type="entry name" value="CY"/>
    <property type="match status" value="1"/>
</dbReference>
<dbReference type="Gene3D" id="3.10.450.10">
    <property type="match status" value="2"/>
</dbReference>
<feature type="signal peptide" evidence="5">
    <location>
        <begin position="1"/>
        <end position="22"/>
    </location>
</feature>
<evidence type="ECO:0000259" key="6">
    <source>
        <dbReference type="SMART" id="SM00043"/>
    </source>
</evidence>
<dbReference type="GO" id="GO:0007204">
    <property type="term" value="P:positive regulation of cytosolic calcium ion concentration"/>
    <property type="evidence" value="ECO:0007669"/>
    <property type="project" value="TreeGrafter"/>
</dbReference>
<organism evidence="7 8">
    <name type="scientific">Bagarius yarrelli</name>
    <name type="common">Goonch</name>
    <name type="synonym">Bagrus yarrelli</name>
    <dbReference type="NCBI Taxonomy" id="175774"/>
    <lineage>
        <taxon>Eukaryota</taxon>
        <taxon>Metazoa</taxon>
        <taxon>Chordata</taxon>
        <taxon>Craniata</taxon>
        <taxon>Vertebrata</taxon>
        <taxon>Euteleostomi</taxon>
        <taxon>Actinopterygii</taxon>
        <taxon>Neopterygii</taxon>
        <taxon>Teleostei</taxon>
        <taxon>Ostariophysi</taxon>
        <taxon>Siluriformes</taxon>
        <taxon>Sisoridae</taxon>
        <taxon>Sisorinae</taxon>
        <taxon>Bagarius</taxon>
    </lineage>
</organism>
<dbReference type="GO" id="GO:0072562">
    <property type="term" value="C:blood microparticle"/>
    <property type="evidence" value="ECO:0007669"/>
    <property type="project" value="TreeGrafter"/>
</dbReference>
<reference evidence="7 8" key="1">
    <citation type="journal article" date="2019" name="Genome Biol. Evol.">
        <title>Whole-Genome Sequencing of the Giant Devil Catfish, Bagarius yarrelli.</title>
        <authorList>
            <person name="Jiang W."/>
            <person name="Lv Y."/>
            <person name="Cheng L."/>
            <person name="Yang K."/>
            <person name="Chao B."/>
            <person name="Wang X."/>
            <person name="Li Y."/>
            <person name="Pan X."/>
            <person name="You X."/>
            <person name="Zhang Y."/>
            <person name="Yang J."/>
            <person name="Li J."/>
            <person name="Zhang X."/>
            <person name="Liu S."/>
            <person name="Sun C."/>
            <person name="Yang J."/>
            <person name="Shi Q."/>
        </authorList>
    </citation>
    <scope>NUCLEOTIDE SEQUENCE [LARGE SCALE GENOMIC DNA]</scope>
    <source>
        <strain evidence="7">JWS20170419001</strain>
        <tissue evidence="7">Muscle</tissue>
    </source>
</reference>
<gene>
    <name evidence="7" type="ORF">Baya_3345</name>
</gene>
<dbReference type="GO" id="GO:0030195">
    <property type="term" value="P:negative regulation of blood coagulation"/>
    <property type="evidence" value="ECO:0007669"/>
    <property type="project" value="TreeGrafter"/>
</dbReference>
<evidence type="ECO:0000313" key="8">
    <source>
        <dbReference type="Proteomes" id="UP000319801"/>
    </source>
</evidence>
<comment type="caution">
    <text evidence="7">The sequence shown here is derived from an EMBL/GenBank/DDBJ whole genome shotgun (WGS) entry which is preliminary data.</text>
</comment>
<dbReference type="SMART" id="SM00043">
    <property type="entry name" value="CY"/>
    <property type="match status" value="2"/>
</dbReference>
<keyword evidence="2" id="KW-1015">Disulfide bond</keyword>
<feature type="compositionally biased region" description="Pro residues" evidence="4">
    <location>
        <begin position="335"/>
        <end position="344"/>
    </location>
</feature>
<dbReference type="InterPro" id="IPR050735">
    <property type="entry name" value="Kininogen_Fetuin_HRG"/>
</dbReference>
<evidence type="ECO:0000256" key="3">
    <source>
        <dbReference type="ARBA" id="ARBA00023180"/>
    </source>
</evidence>
<dbReference type="Pfam" id="PF00666">
    <property type="entry name" value="Cathelicidins"/>
    <property type="match status" value="1"/>
</dbReference>
<protein>
    <submittedName>
        <fullName evidence="7">Kininogen-1</fullName>
    </submittedName>
</protein>
<dbReference type="AlphaFoldDB" id="A0A556TSC9"/>